<dbReference type="GO" id="GO:0006869">
    <property type="term" value="P:lipid transport"/>
    <property type="evidence" value="ECO:0007669"/>
    <property type="project" value="UniProtKB-KW"/>
</dbReference>
<keyword evidence="8 10" id="KW-0472">Membrane</keyword>
<feature type="compositionally biased region" description="Basic and acidic residues" evidence="9">
    <location>
        <begin position="198"/>
        <end position="208"/>
    </location>
</feature>
<dbReference type="RefSeq" id="XP_031425440.1">
    <property type="nucleotide sequence ID" value="XM_031569580.2"/>
</dbReference>
<feature type="region of interest" description="Disordered" evidence="9">
    <location>
        <begin position="299"/>
        <end position="329"/>
    </location>
</feature>
<evidence type="ECO:0000259" key="11">
    <source>
        <dbReference type="PROSITE" id="PS51847"/>
    </source>
</evidence>
<feature type="compositionally biased region" description="Polar residues" evidence="9">
    <location>
        <begin position="209"/>
        <end position="219"/>
    </location>
</feature>
<feature type="compositionally biased region" description="Polar residues" evidence="9">
    <location>
        <begin position="260"/>
        <end position="275"/>
    </location>
</feature>
<keyword evidence="4" id="KW-0256">Endoplasmic reticulum</keyword>
<evidence type="ECO:0000256" key="6">
    <source>
        <dbReference type="ARBA" id="ARBA00023055"/>
    </source>
</evidence>
<dbReference type="PROSITE" id="PS51847">
    <property type="entry name" value="SMP"/>
    <property type="match status" value="1"/>
</dbReference>
<dbReference type="GO" id="GO:0008289">
    <property type="term" value="F:lipid binding"/>
    <property type="evidence" value="ECO:0007669"/>
    <property type="project" value="UniProtKB-KW"/>
</dbReference>
<evidence type="ECO:0000313" key="14">
    <source>
        <dbReference type="RefSeq" id="XP_031425444.1"/>
    </source>
</evidence>
<feature type="transmembrane region" description="Helical" evidence="10">
    <location>
        <begin position="338"/>
        <end position="356"/>
    </location>
</feature>
<dbReference type="PANTHER" id="PTHR13466">
    <property type="entry name" value="TEX2 PROTEIN-RELATED"/>
    <property type="match status" value="1"/>
</dbReference>
<feature type="region of interest" description="Disordered" evidence="9">
    <location>
        <begin position="15"/>
        <end position="167"/>
    </location>
</feature>
<feature type="region of interest" description="Disordered" evidence="9">
    <location>
        <begin position="391"/>
        <end position="411"/>
    </location>
</feature>
<evidence type="ECO:0000256" key="7">
    <source>
        <dbReference type="ARBA" id="ARBA00023121"/>
    </source>
</evidence>
<evidence type="ECO:0000256" key="9">
    <source>
        <dbReference type="SAM" id="MobiDB-lite"/>
    </source>
</evidence>
<proteinExistence type="predicted"/>
<feature type="region of interest" description="Disordered" evidence="9">
    <location>
        <begin position="518"/>
        <end position="538"/>
    </location>
</feature>
<protein>
    <submittedName>
        <fullName evidence="13 14">Testis-expressed protein 2-like</fullName>
    </submittedName>
</protein>
<feature type="region of interest" description="Disordered" evidence="9">
    <location>
        <begin position="195"/>
        <end position="276"/>
    </location>
</feature>
<keyword evidence="7" id="KW-0446">Lipid-binding</keyword>
<keyword evidence="2" id="KW-0813">Transport</keyword>
<feature type="compositionally biased region" description="Acidic residues" evidence="9">
    <location>
        <begin position="792"/>
        <end position="809"/>
    </location>
</feature>
<evidence type="ECO:0000313" key="12">
    <source>
        <dbReference type="Proteomes" id="UP000515152"/>
    </source>
</evidence>
<dbReference type="GO" id="GO:0005789">
    <property type="term" value="C:endoplasmic reticulum membrane"/>
    <property type="evidence" value="ECO:0007669"/>
    <property type="project" value="UniProtKB-SubCell"/>
</dbReference>
<keyword evidence="6" id="KW-0445">Lipid transport</keyword>
<feature type="compositionally biased region" description="Polar residues" evidence="9">
    <location>
        <begin position="966"/>
        <end position="976"/>
    </location>
</feature>
<evidence type="ECO:0000256" key="1">
    <source>
        <dbReference type="ARBA" id="ARBA00004586"/>
    </source>
</evidence>
<evidence type="ECO:0000313" key="13">
    <source>
        <dbReference type="RefSeq" id="XP_031425440.1"/>
    </source>
</evidence>
<evidence type="ECO:0000256" key="8">
    <source>
        <dbReference type="ARBA" id="ARBA00023136"/>
    </source>
</evidence>
<feature type="transmembrane region" description="Helical" evidence="10">
    <location>
        <begin position="362"/>
        <end position="382"/>
    </location>
</feature>
<dbReference type="KEGG" id="char:105891633"/>
<evidence type="ECO:0000256" key="4">
    <source>
        <dbReference type="ARBA" id="ARBA00022824"/>
    </source>
</evidence>
<comment type="subcellular location">
    <subcellularLocation>
        <location evidence="1">Endoplasmic reticulum membrane</location>
    </subcellularLocation>
</comment>
<gene>
    <name evidence="13 14" type="primary">LOC105891633</name>
</gene>
<evidence type="ECO:0000256" key="3">
    <source>
        <dbReference type="ARBA" id="ARBA00022692"/>
    </source>
</evidence>
<dbReference type="RefSeq" id="XP_031425444.1">
    <property type="nucleotide sequence ID" value="XM_031569584.2"/>
</dbReference>
<feature type="region of interest" description="Disordered" evidence="9">
    <location>
        <begin position="960"/>
        <end position="990"/>
    </location>
</feature>
<feature type="compositionally biased region" description="Polar residues" evidence="9">
    <location>
        <begin position="127"/>
        <end position="141"/>
    </location>
</feature>
<dbReference type="OrthoDB" id="26740at2759"/>
<dbReference type="PANTHER" id="PTHR13466:SF4">
    <property type="entry name" value="SMP-LTD DOMAIN-CONTAINING PROTEIN"/>
    <property type="match status" value="1"/>
</dbReference>
<evidence type="ECO:0000256" key="2">
    <source>
        <dbReference type="ARBA" id="ARBA00022448"/>
    </source>
</evidence>
<feature type="compositionally biased region" description="Basic and acidic residues" evidence="9">
    <location>
        <begin position="980"/>
        <end position="990"/>
    </location>
</feature>
<dbReference type="AlphaFoldDB" id="A0A6P8FHT7"/>
<feature type="compositionally biased region" description="Basic and acidic residues" evidence="9">
    <location>
        <begin position="226"/>
        <end position="236"/>
    </location>
</feature>
<keyword evidence="5 10" id="KW-1133">Transmembrane helix</keyword>
<feature type="domain" description="SMP-LTD" evidence="11">
    <location>
        <begin position="664"/>
        <end position="952"/>
    </location>
</feature>
<reference evidence="13 14" key="1">
    <citation type="submission" date="2025-04" db="UniProtKB">
        <authorList>
            <consortium name="RefSeq"/>
        </authorList>
    </citation>
    <scope>IDENTIFICATION</scope>
</reference>
<dbReference type="CDD" id="cd21675">
    <property type="entry name" value="SMP_TEX2"/>
    <property type="match status" value="1"/>
</dbReference>
<dbReference type="InterPro" id="IPR031468">
    <property type="entry name" value="SMP_LBD"/>
</dbReference>
<keyword evidence="12" id="KW-1185">Reference proteome</keyword>
<sequence length="990" mass="109035">MEDSKLILSLDCDEEGPSVSFTKERPCGTASGTGQRPHAFRVPLSPSSPGSLADLSVTTPGLRPNLVKSSSSDIGMSREAQGAIRTKPLLSQVKSLSAEMSHRDSEPPALSKSDSKLHHTQPWRQLILSQQPPRGLQSDTATAGDPLWQTEGPHSPVPLLSPTEAGGMSNSIRAELEDTRRKFSEAMQEPLSMFSKMMGDEGSPKQKTGDSPSSQSSAGGANIPMRADDAGGRQKEAGSGSPIAVWDTPCRKPRTALVDPSQSPELCSNSSSTQLGGKDSRYEICTFGDVIQVVEVQRRSKAGSSIKQPQPQPRPESLTQPRPQPSLVAPRHLSTKPFRWLFCVGLLAYTFFVVPLPSYLTGLSLGIACGFMMGLGAVMFLAPKRPVRRPLVPRRAPPSPDDSMPTESFSKTHTDHGHLQGWMNAMDAYDPETYHPSLTHSVYATLEGSCLSLSYPRTNIPRWASFNEPDHEAVFTHTRRFQLANSKVFLLPSALARKRIWNKKYPICIVLAGGEEGREEGMDRDAMEEEEKGDKYPLLSDSECDLPTTLYLFGRTGRDKEEWFQHFLSVSKGDVQAKLCQDESQTEVCSAGGSSEGSTEELASMLGQKEAIGAMREKVLLDYDSYMAHFVCRSGSPTPSPSHSGSGSPLIKNRFSSDPALGSGEEEPAWVNAILGRIFWDFLRERYWADLVSHKIQKKLTKIRLPYFMNELTLAELDMGTCMPQVLSTSKPSVDRRGLWLELEVVYTGSLQMTLETKMDLCKLGRESVCEADCIPETRHLSSKPRLSVLADSDEESSSAGSSDEEEVMPADPQGPLGDKGTPPGADGHAGGSTGRKFLRFVDMIAKSKYFQKATENEYIKKKITEVSNMPLVLTVEVQELSGTLAVNIPPPPTDRIWYSFRVPPRLDLRVRPMLGEREVTFTHVTDWIERKLQCEFQKVFVMPNMDDLYLPLMTPAVDNPPASHDSPSQYSQRSSVDLHGSREDSFGSE</sequence>
<evidence type="ECO:0000256" key="5">
    <source>
        <dbReference type="ARBA" id="ARBA00022989"/>
    </source>
</evidence>
<evidence type="ECO:0000256" key="10">
    <source>
        <dbReference type="SAM" id="Phobius"/>
    </source>
</evidence>
<organism evidence="12 14">
    <name type="scientific">Clupea harengus</name>
    <name type="common">Atlantic herring</name>
    <dbReference type="NCBI Taxonomy" id="7950"/>
    <lineage>
        <taxon>Eukaryota</taxon>
        <taxon>Metazoa</taxon>
        <taxon>Chordata</taxon>
        <taxon>Craniata</taxon>
        <taxon>Vertebrata</taxon>
        <taxon>Euteleostomi</taxon>
        <taxon>Actinopterygii</taxon>
        <taxon>Neopterygii</taxon>
        <taxon>Teleostei</taxon>
        <taxon>Clupei</taxon>
        <taxon>Clupeiformes</taxon>
        <taxon>Clupeoidei</taxon>
        <taxon>Clupeidae</taxon>
        <taxon>Clupea</taxon>
    </lineage>
</organism>
<dbReference type="GeneID" id="105891633"/>
<feature type="region of interest" description="Disordered" evidence="9">
    <location>
        <begin position="785"/>
        <end position="833"/>
    </location>
</feature>
<name>A0A6P8FHT7_CLUHA</name>
<dbReference type="Proteomes" id="UP000515152">
    <property type="component" value="Chromosome 1"/>
</dbReference>
<accession>A0A6P8FHT7</accession>
<keyword evidence="3 10" id="KW-0812">Transmembrane</keyword>